<protein>
    <recommendedName>
        <fullName evidence="2">Nephrocystin 3-like N-terminal domain-containing protein</fullName>
    </recommendedName>
</protein>
<dbReference type="Gene3D" id="3.40.50.300">
    <property type="entry name" value="P-loop containing nucleotide triphosphate hydrolases"/>
    <property type="match status" value="1"/>
</dbReference>
<reference evidence="3 4" key="1">
    <citation type="submission" date="2020-03" db="EMBL/GenBank/DDBJ databases">
        <title>Draft Genome Sequence of Cudoniella acicularis.</title>
        <authorList>
            <person name="Buettner E."/>
            <person name="Kellner H."/>
        </authorList>
    </citation>
    <scope>NUCLEOTIDE SEQUENCE [LARGE SCALE GENOMIC DNA]</scope>
    <source>
        <strain evidence="3 4">DSM 108380</strain>
    </source>
</reference>
<dbReference type="PANTHER" id="PTHR10039">
    <property type="entry name" value="AMELOGENIN"/>
    <property type="match status" value="1"/>
</dbReference>
<sequence>MLVAHVIEFLRKQSSKQTCPTPIAYFYCARSANEPERSNPEELLGSILEQLSSSDPDLPIKLQVVDIYKKKKKEARGRRPEQLSLDETVETILDLVYDDPALILIDGLDECNPKRRSDLLDGLRRILRETENVVKIFVSSRDDHDLVHRLSSTPNLYIQAADNMEDIREFVRSRVDEAIRKEKILCGAVSENLRLGIINTLIDKANGMFRLASLHIERLCDPHHIKTASNVINTLSNLPSDLKHSYQAVMTSIAQSEEPTPKLAQRIMKWLLCAQEAPNSETFIFAICYDMPGSSTLTLQDILSICCNLVIYDDILKRFQFTHLSVLEYLEGLDTYSWSAVTTFAAETCITWLLTLNAESQVEKPVNGQESFGHHADKFWPVYAFEAGDQRRTGRLESLLQQFLYPSQADSVGSPQFTKWVDRGTFEIFCLSSPPNPLFAACYFSLDEILTVLLKDPGAFHAKNFIRLNCSEIAAQLNVGTTIRAIFKESRKHQIPLEYWGKALVIAARTCSIDPLKALLHEIGPNYVTKEHPKEIIRLIETRHHQESKCDEVLQLVLSNNANLLVTDDILDFALNEFEEHRLKILRPLFKHAYQGERNTVLHVSLKPDEEEYQFSAIVQGVDPIGTRRQDTAAVIVCHGDRSPTIMVRSPWDRGLDPNIINNSMGSTQPLSLETLVAEVRRNEVVAWSTDQVLTIMLVNAERGSLEISWEDIVMAKQMKRGRFCLFLLLQTRPKIGPVAIHMLISFWDELIIGAVLQYQSIKITKDIVRAAAGNFRSGVKIMERLLDQDSEHLGGS</sequence>
<evidence type="ECO:0000259" key="2">
    <source>
        <dbReference type="Pfam" id="PF24883"/>
    </source>
</evidence>
<dbReference type="AlphaFoldDB" id="A0A8H4R0U4"/>
<dbReference type="EMBL" id="JAAMPI010001991">
    <property type="protein sequence ID" value="KAF4620181.1"/>
    <property type="molecule type" value="Genomic_DNA"/>
</dbReference>
<evidence type="ECO:0000313" key="4">
    <source>
        <dbReference type="Proteomes" id="UP000566819"/>
    </source>
</evidence>
<proteinExistence type="predicted"/>
<dbReference type="InterPro" id="IPR056884">
    <property type="entry name" value="NPHP3-like_N"/>
</dbReference>
<evidence type="ECO:0000313" key="3">
    <source>
        <dbReference type="EMBL" id="KAF4620181.1"/>
    </source>
</evidence>
<dbReference type="InterPro" id="IPR055530">
    <property type="entry name" value="DUF7104"/>
</dbReference>
<name>A0A8H4R0U4_9HELO</name>
<feature type="domain" description="Nephrocystin 3-like N-terminal" evidence="2">
    <location>
        <begin position="1"/>
        <end position="141"/>
    </location>
</feature>
<gene>
    <name evidence="3" type="ORF">G7Y89_g14641</name>
</gene>
<dbReference type="OrthoDB" id="7464126at2759"/>
<evidence type="ECO:0000256" key="1">
    <source>
        <dbReference type="ARBA" id="ARBA00022737"/>
    </source>
</evidence>
<comment type="caution">
    <text evidence="3">The sequence shown here is derived from an EMBL/GenBank/DDBJ whole genome shotgun (WGS) entry which is preliminary data.</text>
</comment>
<dbReference type="Pfam" id="PF23397">
    <property type="entry name" value="DUF7104"/>
    <property type="match status" value="1"/>
</dbReference>
<dbReference type="SUPFAM" id="SSF52540">
    <property type="entry name" value="P-loop containing nucleoside triphosphate hydrolases"/>
    <property type="match status" value="1"/>
</dbReference>
<dbReference type="PANTHER" id="PTHR10039:SF16">
    <property type="entry name" value="GPI INOSITOL-DEACYLASE"/>
    <property type="match status" value="1"/>
</dbReference>
<dbReference type="Pfam" id="PF24883">
    <property type="entry name" value="NPHP3_N"/>
    <property type="match status" value="1"/>
</dbReference>
<dbReference type="Proteomes" id="UP000566819">
    <property type="component" value="Unassembled WGS sequence"/>
</dbReference>
<dbReference type="InterPro" id="IPR027417">
    <property type="entry name" value="P-loop_NTPase"/>
</dbReference>
<accession>A0A8H4R0U4</accession>
<keyword evidence="4" id="KW-1185">Reference proteome</keyword>
<keyword evidence="1" id="KW-0677">Repeat</keyword>
<organism evidence="3 4">
    <name type="scientific">Cudoniella acicularis</name>
    <dbReference type="NCBI Taxonomy" id="354080"/>
    <lineage>
        <taxon>Eukaryota</taxon>
        <taxon>Fungi</taxon>
        <taxon>Dikarya</taxon>
        <taxon>Ascomycota</taxon>
        <taxon>Pezizomycotina</taxon>
        <taxon>Leotiomycetes</taxon>
        <taxon>Helotiales</taxon>
        <taxon>Tricladiaceae</taxon>
        <taxon>Cudoniella</taxon>
    </lineage>
</organism>